<keyword evidence="4" id="KW-0732">Signal</keyword>
<dbReference type="InterPro" id="IPR058624">
    <property type="entry name" value="MdtA-like_HH"/>
</dbReference>
<feature type="domain" description="Multidrug resistance protein MdtA-like beta-barrel" evidence="7">
    <location>
        <begin position="209"/>
        <end position="301"/>
    </location>
</feature>
<dbReference type="OrthoDB" id="9816569at2"/>
<dbReference type="Pfam" id="PF25944">
    <property type="entry name" value="Beta-barrel_RND"/>
    <property type="match status" value="1"/>
</dbReference>
<protein>
    <submittedName>
        <fullName evidence="9">Efflux RND transporter periplasmic adaptor subunit</fullName>
    </submittedName>
</protein>
<evidence type="ECO:0000313" key="9">
    <source>
        <dbReference type="EMBL" id="RKF14428.1"/>
    </source>
</evidence>
<evidence type="ECO:0000256" key="2">
    <source>
        <dbReference type="ARBA" id="ARBA00009477"/>
    </source>
</evidence>
<dbReference type="InterPro" id="IPR058626">
    <property type="entry name" value="MdtA-like_b-barrel"/>
</dbReference>
<feature type="domain" description="Multidrug resistance protein MdtA-like barrel-sandwich hybrid" evidence="6">
    <location>
        <begin position="64"/>
        <end position="201"/>
    </location>
</feature>
<dbReference type="GO" id="GO:0046677">
    <property type="term" value="P:response to antibiotic"/>
    <property type="evidence" value="ECO:0007669"/>
    <property type="project" value="TreeGrafter"/>
</dbReference>
<comment type="subcellular location">
    <subcellularLocation>
        <location evidence="1">Cell inner membrane</location>
        <topology evidence="1">Lipid-anchor</topology>
    </subcellularLocation>
</comment>
<name>A0A420E7K3_9ALTE</name>
<dbReference type="EMBL" id="RAQO01000009">
    <property type="protein sequence ID" value="RKF14428.1"/>
    <property type="molecule type" value="Genomic_DNA"/>
</dbReference>
<comment type="caution">
    <text evidence="9">The sequence shown here is derived from an EMBL/GenBank/DDBJ whole genome shotgun (WGS) entry which is preliminary data.</text>
</comment>
<evidence type="ECO:0000313" key="10">
    <source>
        <dbReference type="Proteomes" id="UP000286482"/>
    </source>
</evidence>
<evidence type="ECO:0000256" key="4">
    <source>
        <dbReference type="SAM" id="SignalP"/>
    </source>
</evidence>
<evidence type="ECO:0000259" key="6">
    <source>
        <dbReference type="Pfam" id="PF25917"/>
    </source>
</evidence>
<reference evidence="9 10" key="1">
    <citation type="submission" date="2018-09" db="EMBL/GenBank/DDBJ databases">
        <authorList>
            <person name="Wang Z."/>
        </authorList>
    </citation>
    <scope>NUCLEOTIDE SEQUENCE [LARGE SCALE GENOMIC DNA]</scope>
    <source>
        <strain evidence="9 10">ALS 81</strain>
    </source>
</reference>
<dbReference type="GO" id="GO:0030313">
    <property type="term" value="C:cell envelope"/>
    <property type="evidence" value="ECO:0007669"/>
    <property type="project" value="UniProtKB-SubCell"/>
</dbReference>
<dbReference type="Gene3D" id="2.40.30.170">
    <property type="match status" value="1"/>
</dbReference>
<dbReference type="Pfam" id="PF25876">
    <property type="entry name" value="HH_MFP_RND"/>
    <property type="match status" value="1"/>
</dbReference>
<evidence type="ECO:0000256" key="3">
    <source>
        <dbReference type="SAM" id="MobiDB-lite"/>
    </source>
</evidence>
<comment type="similarity">
    <text evidence="2">Belongs to the membrane fusion protein (MFP) (TC 8.A.1) family.</text>
</comment>
<dbReference type="Pfam" id="PF25967">
    <property type="entry name" value="RND-MFP_C"/>
    <property type="match status" value="1"/>
</dbReference>
<feature type="region of interest" description="Disordered" evidence="3">
    <location>
        <begin position="380"/>
        <end position="401"/>
    </location>
</feature>
<sequence length="401" mass="43599">MLSKRLARKFTPVILLSPLLLLSACEDKAVVEAPPLAAVSVKTVTVQTVTPSHEFVGRTVATQDVEIKSQVSGNLIDRHFDEGTQINKGDLLFSIDPAQYQAQLNQSLAALEQSKAAAETARINWARGDKLVKDGYISQTDYDKLTSNKIQSAAAVSSAEAIVSSAELDLSYTKIYAPISGRIGRSTAFSGDLISPGQNILTTIVQLDPIWVNFQIPETLLFRDKPTKAEELSDAEIADLFESLKIRMRFPSGAEYDQTGTLDFLDNRIGATTGTLDLRAVFDNERADILPGLYVTAIVEEPNPSEVMLIGQSSVQEDQQGRYVMTVNDENIVERKNVDLGNRYGVDWEVKSGLEVGDKVISNGIQKVRAGVEVQWELDEADPFGTTPATSASDANSTQGG</sequence>
<dbReference type="AlphaFoldDB" id="A0A420E7K3"/>
<dbReference type="PANTHER" id="PTHR30158">
    <property type="entry name" value="ACRA/E-RELATED COMPONENT OF DRUG EFFLUX TRANSPORTER"/>
    <property type="match status" value="1"/>
</dbReference>
<dbReference type="Gene3D" id="2.40.420.20">
    <property type="match status" value="1"/>
</dbReference>
<dbReference type="PROSITE" id="PS51257">
    <property type="entry name" value="PROKAR_LIPOPROTEIN"/>
    <property type="match status" value="1"/>
</dbReference>
<feature type="compositionally biased region" description="Polar residues" evidence="3">
    <location>
        <begin position="387"/>
        <end position="401"/>
    </location>
</feature>
<dbReference type="Proteomes" id="UP000286482">
    <property type="component" value="Unassembled WGS sequence"/>
</dbReference>
<dbReference type="GO" id="GO:0005886">
    <property type="term" value="C:plasma membrane"/>
    <property type="evidence" value="ECO:0007669"/>
    <property type="project" value="TreeGrafter"/>
</dbReference>
<dbReference type="InterPro" id="IPR058625">
    <property type="entry name" value="MdtA-like_BSH"/>
</dbReference>
<feature type="signal peptide" evidence="4">
    <location>
        <begin position="1"/>
        <end position="29"/>
    </location>
</feature>
<gene>
    <name evidence="9" type="ORF">DBZ36_17395</name>
</gene>
<evidence type="ECO:0000259" key="8">
    <source>
        <dbReference type="Pfam" id="PF25967"/>
    </source>
</evidence>
<evidence type="ECO:0000256" key="1">
    <source>
        <dbReference type="ARBA" id="ARBA00004519"/>
    </source>
</evidence>
<organism evidence="9 10">
    <name type="scientific">Alginatibacterium sediminis</name>
    <dbReference type="NCBI Taxonomy" id="2164068"/>
    <lineage>
        <taxon>Bacteria</taxon>
        <taxon>Pseudomonadati</taxon>
        <taxon>Pseudomonadota</taxon>
        <taxon>Gammaproteobacteria</taxon>
        <taxon>Alteromonadales</taxon>
        <taxon>Alteromonadaceae</taxon>
        <taxon>Alginatibacterium</taxon>
    </lineage>
</organism>
<accession>A0A420E7K3</accession>
<dbReference type="InterPro" id="IPR006143">
    <property type="entry name" value="RND_pump_MFP"/>
</dbReference>
<dbReference type="Gene3D" id="2.40.50.100">
    <property type="match status" value="1"/>
</dbReference>
<dbReference type="GO" id="GO:0022857">
    <property type="term" value="F:transmembrane transporter activity"/>
    <property type="evidence" value="ECO:0007669"/>
    <property type="project" value="InterPro"/>
</dbReference>
<dbReference type="Gene3D" id="1.10.287.470">
    <property type="entry name" value="Helix hairpin bin"/>
    <property type="match status" value="1"/>
</dbReference>
<evidence type="ECO:0000259" key="7">
    <source>
        <dbReference type="Pfam" id="PF25944"/>
    </source>
</evidence>
<dbReference type="RefSeq" id="WP_120356239.1">
    <property type="nucleotide sequence ID" value="NZ_RAQO01000009.1"/>
</dbReference>
<dbReference type="SUPFAM" id="SSF111369">
    <property type="entry name" value="HlyD-like secretion proteins"/>
    <property type="match status" value="1"/>
</dbReference>
<dbReference type="NCBIfam" id="TIGR01730">
    <property type="entry name" value="RND_mfp"/>
    <property type="match status" value="1"/>
</dbReference>
<evidence type="ECO:0000259" key="5">
    <source>
        <dbReference type="Pfam" id="PF25876"/>
    </source>
</evidence>
<feature type="domain" description="Multidrug resistance protein MdtA-like alpha-helical hairpin" evidence="5">
    <location>
        <begin position="104"/>
        <end position="173"/>
    </location>
</feature>
<feature type="chain" id="PRO_5019105900" evidence="4">
    <location>
        <begin position="30"/>
        <end position="401"/>
    </location>
</feature>
<keyword evidence="10" id="KW-1185">Reference proteome</keyword>
<feature type="domain" description="Multidrug resistance protein MdtA-like C-terminal permuted SH3" evidence="8">
    <location>
        <begin position="307"/>
        <end position="367"/>
    </location>
</feature>
<dbReference type="Pfam" id="PF25917">
    <property type="entry name" value="BSH_RND"/>
    <property type="match status" value="1"/>
</dbReference>
<dbReference type="InterPro" id="IPR058627">
    <property type="entry name" value="MdtA-like_C"/>
</dbReference>
<proteinExistence type="inferred from homology"/>